<feature type="region of interest" description="Disordered" evidence="1">
    <location>
        <begin position="217"/>
        <end position="240"/>
    </location>
</feature>
<dbReference type="OrthoDB" id="2422711at2759"/>
<reference evidence="2" key="1">
    <citation type="submission" date="2021-06" db="EMBL/GenBank/DDBJ databases">
        <authorList>
            <person name="Kallberg Y."/>
            <person name="Tangrot J."/>
            <person name="Rosling A."/>
        </authorList>
    </citation>
    <scope>NUCLEOTIDE SEQUENCE</scope>
    <source>
        <strain evidence="2">UK204</strain>
    </source>
</reference>
<protein>
    <submittedName>
        <fullName evidence="2">7544_t:CDS:1</fullName>
    </submittedName>
</protein>
<evidence type="ECO:0000313" key="3">
    <source>
        <dbReference type="Proteomes" id="UP000789570"/>
    </source>
</evidence>
<feature type="compositionally biased region" description="Polar residues" evidence="1">
    <location>
        <begin position="217"/>
        <end position="234"/>
    </location>
</feature>
<comment type="caution">
    <text evidence="2">The sequence shown here is derived from an EMBL/GenBank/DDBJ whole genome shotgun (WGS) entry which is preliminary data.</text>
</comment>
<proteinExistence type="predicted"/>
<keyword evidence="3" id="KW-1185">Reference proteome</keyword>
<organism evidence="2 3">
    <name type="scientific">Funneliformis caledonium</name>
    <dbReference type="NCBI Taxonomy" id="1117310"/>
    <lineage>
        <taxon>Eukaryota</taxon>
        <taxon>Fungi</taxon>
        <taxon>Fungi incertae sedis</taxon>
        <taxon>Mucoromycota</taxon>
        <taxon>Glomeromycotina</taxon>
        <taxon>Glomeromycetes</taxon>
        <taxon>Glomerales</taxon>
        <taxon>Glomeraceae</taxon>
        <taxon>Funneliformis</taxon>
    </lineage>
</organism>
<evidence type="ECO:0000256" key="1">
    <source>
        <dbReference type="SAM" id="MobiDB-lite"/>
    </source>
</evidence>
<feature type="region of interest" description="Disordered" evidence="1">
    <location>
        <begin position="1"/>
        <end position="20"/>
    </location>
</feature>
<sequence length="240" mass="26550">MSGGVISNENDDNFSDVSSTSLATEEDSNITTRKSDVWEFFFKVQDEETGLTTNEHNETLTKSNFITNAVGIVNSQHQKSNVFIYITAFYPKDINMTRDKVDNDKIKLIKLIASNICVINLDDKDLPKSSLFITLIGITSNNPDIDLVSSSLSYKASNYTWEKKQVIEQSSSSVPSVTDIAKSILTNAKKPKQKGKRKASSTLSGIDKTPKLASLSLSSLNTDINPQNEIQSTQPEEKNE</sequence>
<accession>A0A9N9HDG9</accession>
<evidence type="ECO:0000313" key="2">
    <source>
        <dbReference type="EMBL" id="CAG8667156.1"/>
    </source>
</evidence>
<gene>
    <name evidence="2" type="ORF">FCALED_LOCUS11833</name>
</gene>
<dbReference type="Proteomes" id="UP000789570">
    <property type="component" value="Unassembled WGS sequence"/>
</dbReference>
<dbReference type="EMBL" id="CAJVPQ010005284">
    <property type="protein sequence ID" value="CAG8667156.1"/>
    <property type="molecule type" value="Genomic_DNA"/>
</dbReference>
<dbReference type="AlphaFoldDB" id="A0A9N9HDG9"/>
<name>A0A9N9HDG9_9GLOM</name>